<dbReference type="FunFam" id="3.40.50.300:FF:000205">
    <property type="entry name" value="ABC transporter B family member 4"/>
    <property type="match status" value="1"/>
</dbReference>
<dbReference type="CDD" id="cd18578">
    <property type="entry name" value="ABC_6TM_Pgp_ABCB1_D2_like"/>
    <property type="match status" value="1"/>
</dbReference>
<feature type="transmembrane region" description="Helical" evidence="10">
    <location>
        <begin position="178"/>
        <end position="195"/>
    </location>
</feature>
<dbReference type="SMART" id="SM00382">
    <property type="entry name" value="AAA"/>
    <property type="match status" value="2"/>
</dbReference>
<dbReference type="GeneID" id="36336041"/>
<evidence type="ECO:0000256" key="8">
    <source>
        <dbReference type="ARBA" id="ARBA00023136"/>
    </source>
</evidence>
<dbReference type="Gene3D" id="1.20.1560.10">
    <property type="entry name" value="ABC transporter type 1, transmembrane domain"/>
    <property type="match status" value="2"/>
</dbReference>
<dbReference type="InterPro" id="IPR017871">
    <property type="entry name" value="ABC_transporter-like_CS"/>
</dbReference>
<evidence type="ECO:0000259" key="12">
    <source>
        <dbReference type="PROSITE" id="PS50929"/>
    </source>
</evidence>
<dbReference type="GO" id="GO:0005524">
    <property type="term" value="F:ATP binding"/>
    <property type="evidence" value="ECO:0007669"/>
    <property type="project" value="UniProtKB-KW"/>
</dbReference>
<dbReference type="SUPFAM" id="SSF52540">
    <property type="entry name" value="P-loop containing nucleoside triphosphate hydrolases"/>
    <property type="match status" value="2"/>
</dbReference>
<comment type="caution">
    <text evidence="13">The sequence shown here is derived from an EMBL/GenBank/DDBJ whole genome shotgun (WGS) entry which is preliminary data.</text>
</comment>
<dbReference type="PROSITE" id="PS00211">
    <property type="entry name" value="ABC_TRANSPORTER_1"/>
    <property type="match status" value="2"/>
</dbReference>
<feature type="transmembrane region" description="Helical" evidence="10">
    <location>
        <begin position="98"/>
        <end position="123"/>
    </location>
</feature>
<dbReference type="EMBL" id="APAU02000001">
    <property type="protein sequence ID" value="EUB65057.1"/>
    <property type="molecule type" value="Genomic_DNA"/>
</dbReference>
<feature type="transmembrane region" description="Helical" evidence="10">
    <location>
        <begin position="273"/>
        <end position="293"/>
    </location>
</feature>
<feature type="transmembrane region" description="Helical" evidence="10">
    <location>
        <begin position="299"/>
        <end position="323"/>
    </location>
</feature>
<dbReference type="GO" id="GO:0015421">
    <property type="term" value="F:ABC-type oligopeptide transporter activity"/>
    <property type="evidence" value="ECO:0007669"/>
    <property type="project" value="TreeGrafter"/>
</dbReference>
<feature type="transmembrane region" description="Helical" evidence="10">
    <location>
        <begin position="858"/>
        <end position="875"/>
    </location>
</feature>
<evidence type="ECO:0000256" key="3">
    <source>
        <dbReference type="ARBA" id="ARBA00022448"/>
    </source>
</evidence>
<dbReference type="Proteomes" id="UP000019149">
    <property type="component" value="Unassembled WGS sequence"/>
</dbReference>
<evidence type="ECO:0000256" key="10">
    <source>
        <dbReference type="SAM" id="Phobius"/>
    </source>
</evidence>
<feature type="domain" description="ABC transporter" evidence="11">
    <location>
        <begin position="1030"/>
        <end position="1276"/>
    </location>
</feature>
<evidence type="ECO:0000256" key="1">
    <source>
        <dbReference type="ARBA" id="ARBA00004141"/>
    </source>
</evidence>
<dbReference type="PANTHER" id="PTHR43394:SF27">
    <property type="entry name" value="ATP-DEPENDENT TRANSLOCASE ABCB1-LIKE"/>
    <property type="match status" value="1"/>
</dbReference>
<feature type="domain" description="ABC transmembrane type-1" evidence="12">
    <location>
        <begin position="58"/>
        <end position="295"/>
    </location>
</feature>
<keyword evidence="4 10" id="KW-0812">Transmembrane</keyword>
<dbReference type="RefSeq" id="XP_024356253.1">
    <property type="nucleotide sequence ID" value="XM_024489575.1"/>
</dbReference>
<dbReference type="PROSITE" id="PS50929">
    <property type="entry name" value="ABC_TM1F"/>
    <property type="match status" value="2"/>
</dbReference>
<evidence type="ECO:0000313" key="14">
    <source>
        <dbReference type="Proteomes" id="UP000019149"/>
    </source>
</evidence>
<evidence type="ECO:0000256" key="5">
    <source>
        <dbReference type="ARBA" id="ARBA00022741"/>
    </source>
</evidence>
<dbReference type="GO" id="GO:0016887">
    <property type="term" value="F:ATP hydrolysis activity"/>
    <property type="evidence" value="ECO:0007669"/>
    <property type="project" value="InterPro"/>
</dbReference>
<dbReference type="InterPro" id="IPR036640">
    <property type="entry name" value="ABC1_TM_sf"/>
</dbReference>
<dbReference type="Pfam" id="PF00005">
    <property type="entry name" value="ABC_tran"/>
    <property type="match status" value="2"/>
</dbReference>
<dbReference type="Gene3D" id="3.40.50.300">
    <property type="entry name" value="P-loop containing nucleotide triphosphate hydrolases"/>
    <property type="match status" value="2"/>
</dbReference>
<evidence type="ECO:0000256" key="2">
    <source>
        <dbReference type="ARBA" id="ARBA00007577"/>
    </source>
</evidence>
<feature type="transmembrane region" description="Helical" evidence="10">
    <location>
        <begin position="54"/>
        <end position="78"/>
    </location>
</feature>
<evidence type="ECO:0000256" key="4">
    <source>
        <dbReference type="ARBA" id="ARBA00022692"/>
    </source>
</evidence>
<feature type="transmembrane region" description="Helical" evidence="10">
    <location>
        <begin position="932"/>
        <end position="954"/>
    </location>
</feature>
<dbReference type="CDD" id="cd18577">
    <property type="entry name" value="ABC_6TM_Pgp_ABCB1_D1_like"/>
    <property type="match status" value="1"/>
</dbReference>
<feature type="transmembrane region" description="Helical" evidence="10">
    <location>
        <begin position="201"/>
        <end position="221"/>
    </location>
</feature>
<evidence type="ECO:0000256" key="9">
    <source>
        <dbReference type="SAM" id="MobiDB-lite"/>
    </source>
</evidence>
<organism evidence="13 14">
    <name type="scientific">Echinococcus granulosus</name>
    <name type="common">Hydatid tapeworm</name>
    <dbReference type="NCBI Taxonomy" id="6210"/>
    <lineage>
        <taxon>Eukaryota</taxon>
        <taxon>Metazoa</taxon>
        <taxon>Spiralia</taxon>
        <taxon>Lophotrochozoa</taxon>
        <taxon>Platyhelminthes</taxon>
        <taxon>Cestoda</taxon>
        <taxon>Eucestoda</taxon>
        <taxon>Cyclophyllidea</taxon>
        <taxon>Taeniidae</taxon>
        <taxon>Echinococcus</taxon>
        <taxon>Echinococcus granulosus group</taxon>
    </lineage>
</organism>
<dbReference type="PANTHER" id="PTHR43394">
    <property type="entry name" value="ATP-DEPENDENT PERMEASE MDL1, MITOCHONDRIAL"/>
    <property type="match status" value="1"/>
</dbReference>
<gene>
    <name evidence="13" type="ORF">EGR_00326</name>
</gene>
<evidence type="ECO:0000259" key="11">
    <source>
        <dbReference type="PROSITE" id="PS50893"/>
    </source>
</evidence>
<dbReference type="OMA" id="FFDMEEH"/>
<proteinExistence type="inferred from homology"/>
<feature type="transmembrane region" description="Helical" evidence="10">
    <location>
        <begin position="710"/>
        <end position="731"/>
    </location>
</feature>
<dbReference type="InterPro" id="IPR011527">
    <property type="entry name" value="ABC1_TM_dom"/>
</dbReference>
<keyword evidence="14" id="KW-1185">Reference proteome</keyword>
<name>W6V269_ECHGR</name>
<dbReference type="CDD" id="cd03249">
    <property type="entry name" value="ABC_MTABC3_MDL1_MDL2"/>
    <property type="match status" value="2"/>
</dbReference>
<feature type="domain" description="ABC transporter" evidence="11">
    <location>
        <begin position="396"/>
        <end position="632"/>
    </location>
</feature>
<feature type="compositionally biased region" description="Acidic residues" evidence="9">
    <location>
        <begin position="636"/>
        <end position="656"/>
    </location>
</feature>
<dbReference type="KEGG" id="egl:EGR_00326"/>
<feature type="domain" description="ABC transmembrane type-1" evidence="12">
    <location>
        <begin position="714"/>
        <end position="996"/>
    </location>
</feature>
<dbReference type="GO" id="GO:0090374">
    <property type="term" value="P:oligopeptide export from mitochondrion"/>
    <property type="evidence" value="ECO:0007669"/>
    <property type="project" value="TreeGrafter"/>
</dbReference>
<feature type="transmembrane region" description="Helical" evidence="10">
    <location>
        <begin position="751"/>
        <end position="778"/>
    </location>
</feature>
<keyword evidence="5" id="KW-0547">Nucleotide-binding</keyword>
<comment type="similarity">
    <text evidence="2">Belongs to the ABC transporter superfamily. ABCB family. Multidrug resistance exporter (TC 3.A.1.201) subfamily.</text>
</comment>
<evidence type="ECO:0000256" key="6">
    <source>
        <dbReference type="ARBA" id="ARBA00022840"/>
    </source>
</evidence>
<keyword evidence="7 10" id="KW-1133">Transmembrane helix</keyword>
<comment type="subcellular location">
    <subcellularLocation>
        <location evidence="1">Membrane</location>
        <topology evidence="1">Multi-pass membrane protein</topology>
    </subcellularLocation>
</comment>
<dbReference type="SUPFAM" id="SSF90123">
    <property type="entry name" value="ABC transporter transmembrane region"/>
    <property type="match status" value="2"/>
</dbReference>
<keyword evidence="6" id="KW-0067">ATP-binding</keyword>
<dbReference type="STRING" id="6210.W6V269"/>
<dbReference type="PROSITE" id="PS50893">
    <property type="entry name" value="ABC_TRANSPORTER_2"/>
    <property type="match status" value="2"/>
</dbReference>
<evidence type="ECO:0000313" key="13">
    <source>
        <dbReference type="EMBL" id="EUB65057.1"/>
    </source>
</evidence>
<dbReference type="InterPro" id="IPR003593">
    <property type="entry name" value="AAA+_ATPase"/>
</dbReference>
<dbReference type="InterPro" id="IPR027417">
    <property type="entry name" value="P-loop_NTPase"/>
</dbReference>
<dbReference type="OrthoDB" id="6500128at2759"/>
<evidence type="ECO:0000256" key="7">
    <source>
        <dbReference type="ARBA" id="ARBA00022989"/>
    </source>
</evidence>
<protein>
    <submittedName>
        <fullName evidence="13">Multidrug resistance protein</fullName>
    </submittedName>
</protein>
<dbReference type="InterPro" id="IPR003439">
    <property type="entry name" value="ABC_transporter-like_ATP-bd"/>
</dbReference>
<dbReference type="FunFam" id="3.40.50.300:FF:000836">
    <property type="entry name" value="ABC transporter B family member 25"/>
    <property type="match status" value="1"/>
</dbReference>
<accession>W6V269</accession>
<feature type="region of interest" description="Disordered" evidence="9">
    <location>
        <begin position="636"/>
        <end position="663"/>
    </location>
</feature>
<sequence length="1281" mass="140715">MGDKKDGENVLLEEFGARSTTSDDSYLLGADPDFGDASLKFYQLLRFSDATDKFLFCLGIFGSVVTGLAQPLSLLLLSKLVTSFTDGSNVTLVEKMKVFLPYYISIGFVAFVISFVQMFALTVSAKRQSRRIRLLLFKHILRQDIAWFDKQTSGNLITKLSYSIDQIEGGIGDRLGNFLQNVVTAVAAAIVSLITGWKLALVSFTMAPFILGAFMTLGCALRKYATKEILAYEKAGSVAAEILTSIRTVFAFGCQERESFRYEKELGASARVFMLKSLLMGFGTSTLTIFTLVLLKNNFFIQSMGMIGCTIFCASALILWYGVELIITESYYNGNIVSVVISFIVGNTSLGRSLPEIEFFANAKRAAASIFLIIDRIPAIDVMGQGMRLDSFSGKIEFRNVSFSYPTRPDVQVLKNFSLTVNPGETVAIVGPSGSGKSTTVQLIQRFYDAVHGSILLDDVDIRDLNVAWLRCQLGVVSQEPNLFAGTVTENILMGKPEAEFKEVEESAREADAHNFVVTLPEAYDTFLTEGGGKLSGGQKQRLAIARALIRKPTVLLLDEATSALDNKSEKVVQAAFDKACKGRTVIMIAHRLTTVRNADRIVVVDRGVVKEMGTHSELLDKGGIYAGMLAKQPLYEEDEGENESSDEDEEAENDLGDSKGMVRGDSIRASKISNYDALSSTDTDMPVRIKNGKPPFLEVLTMNKPEWPYLAYGLVAIALSGVALPAFSLVYSEIYNLFSMSDPQAKRTRASFLCGIFAILGFLRLFLTASGNAALGISGARLTMRARQLFFKAILKQEVAWFDRPENQAGILTARLATEVQSLHRVTGTQLSTFLECLSLVISALVIAFYYNWALSLIALAFVPFLFVAGSLQTRQINGSVGQNQVEGANVAQEAFTSYRTVAAFGLEQFIYEKFRTISKSTKRSRYGQSILFAIVHCLANGTFYFLIAAYYYTAAYLYDRGEVDMPTIFRIFSAVNFAAQGLGRAAAYAPDFTTASRNIKKTLATIQRETQMDVGQGDYPTDPPVGKFEFKNVYFRYPTRRKNPILRNFSYTVQPGTSVAMVGPSGCGKSTLLQLIQRFYDVEDRGPGSGIFLDGRDLRSLAPAWIREQIGIVSQEPNLFNFTIRENIAYGSLKGEPTMEEIIDAAKQANIHDFISGLPEGYETNVGAGGSQLSGGQKQRVAIARALLRKPKVLLLDEATSALDVDSERIVQQTLDEAMREPNGGRTSLVVAHRLTTVMNCDEIVVIMGGRRVESGSPQALLQQKGAFYEIHSFGVGGQ</sequence>
<dbReference type="CTD" id="36336041"/>
<dbReference type="Pfam" id="PF00664">
    <property type="entry name" value="ABC_membrane"/>
    <property type="match status" value="2"/>
</dbReference>
<dbReference type="GO" id="GO:0005743">
    <property type="term" value="C:mitochondrial inner membrane"/>
    <property type="evidence" value="ECO:0007669"/>
    <property type="project" value="TreeGrafter"/>
</dbReference>
<dbReference type="InterPro" id="IPR039421">
    <property type="entry name" value="Type_1_exporter"/>
</dbReference>
<keyword evidence="3" id="KW-0813">Transport</keyword>
<keyword evidence="8 10" id="KW-0472">Membrane</keyword>
<reference evidence="13 14" key="1">
    <citation type="journal article" date="2013" name="Nat. Genet.">
        <title>The genome of the hydatid tapeworm Echinococcus granulosus.</title>
        <authorList>
            <person name="Zheng H."/>
            <person name="Zhang W."/>
            <person name="Zhang L."/>
            <person name="Zhang Z."/>
            <person name="Li J."/>
            <person name="Lu G."/>
            <person name="Zhu Y."/>
            <person name="Wang Y."/>
            <person name="Huang Y."/>
            <person name="Liu J."/>
            <person name="Kang H."/>
            <person name="Chen J."/>
            <person name="Wang L."/>
            <person name="Chen A."/>
            <person name="Yu S."/>
            <person name="Gao Z."/>
            <person name="Jin L."/>
            <person name="Gu W."/>
            <person name="Wang Z."/>
            <person name="Zhao L."/>
            <person name="Shi B."/>
            <person name="Wen H."/>
            <person name="Lin R."/>
            <person name="Jones M.K."/>
            <person name="Brejova B."/>
            <person name="Vinar T."/>
            <person name="Zhao G."/>
            <person name="McManus D.P."/>
            <person name="Chen Z."/>
            <person name="Zhou Y."/>
            <person name="Wang S."/>
        </authorList>
    </citation>
    <scope>NUCLEOTIDE SEQUENCE [LARGE SCALE GENOMIC DNA]</scope>
</reference>